<feature type="chain" id="PRO_5045117093" description="Cell wall hydrolase SleB domain-containing protein" evidence="1">
    <location>
        <begin position="23"/>
        <end position="222"/>
    </location>
</feature>
<keyword evidence="1" id="KW-0732">Signal</keyword>
<reference evidence="4" key="1">
    <citation type="journal article" date="2019" name="Int. J. Syst. Evol. Microbiol.">
        <title>The Global Catalogue of Microorganisms (GCM) 10K type strain sequencing project: providing services to taxonomists for standard genome sequencing and annotation.</title>
        <authorList>
            <consortium name="The Broad Institute Genomics Platform"/>
            <consortium name="The Broad Institute Genome Sequencing Center for Infectious Disease"/>
            <person name="Wu L."/>
            <person name="Ma J."/>
        </authorList>
    </citation>
    <scope>NUCLEOTIDE SEQUENCE [LARGE SCALE GENOMIC DNA]</scope>
    <source>
        <strain evidence="4">JCM 17563</strain>
    </source>
</reference>
<dbReference type="Gene3D" id="1.10.10.2520">
    <property type="entry name" value="Cell wall hydrolase SleB, domain 1"/>
    <property type="match status" value="1"/>
</dbReference>
<sequence length="222" mass="23108">MVRRFALMVAATALSAGSVAPAQVRPGTATEQAVAAVAANEAAEPLVTAPIAADPLAPATVAGTEEAAPAQTPVDSEAEEVAIRGASLSDSVAKLRRTDAGSRELECLAAGVYFESKSEPLAGQLAVGQVIANRANSKGRFPSTYCGVLTQRGQFSFVRGGRWPAVNKGGVQWKNAVAIARIVDGALHASNIGKAMFFHARRVSPGWRLTRVASVGNHVFYR</sequence>
<gene>
    <name evidence="3" type="ORF">GCM10022280_01150</name>
</gene>
<evidence type="ECO:0000313" key="4">
    <source>
        <dbReference type="Proteomes" id="UP001500235"/>
    </source>
</evidence>
<dbReference type="InterPro" id="IPR011105">
    <property type="entry name" value="Cell_wall_hydrolase_SleB"/>
</dbReference>
<comment type="caution">
    <text evidence="3">The sequence shown here is derived from an EMBL/GenBank/DDBJ whole genome shotgun (WGS) entry which is preliminary data.</text>
</comment>
<name>A0ABP7S8R2_9SPHN</name>
<dbReference type="InterPro" id="IPR042047">
    <property type="entry name" value="SleB_dom1"/>
</dbReference>
<protein>
    <recommendedName>
        <fullName evidence="2">Cell wall hydrolase SleB domain-containing protein</fullName>
    </recommendedName>
</protein>
<accession>A0ABP7S8R2</accession>
<feature type="domain" description="Cell wall hydrolase SleB" evidence="2">
    <location>
        <begin position="118"/>
        <end position="221"/>
    </location>
</feature>
<evidence type="ECO:0000256" key="1">
    <source>
        <dbReference type="SAM" id="SignalP"/>
    </source>
</evidence>
<evidence type="ECO:0000313" key="3">
    <source>
        <dbReference type="EMBL" id="GAA4008217.1"/>
    </source>
</evidence>
<organism evidence="3 4">
    <name type="scientific">Sphingomonas swuensis</name>
    <dbReference type="NCBI Taxonomy" id="977800"/>
    <lineage>
        <taxon>Bacteria</taxon>
        <taxon>Pseudomonadati</taxon>
        <taxon>Pseudomonadota</taxon>
        <taxon>Alphaproteobacteria</taxon>
        <taxon>Sphingomonadales</taxon>
        <taxon>Sphingomonadaceae</taxon>
        <taxon>Sphingomonas</taxon>
    </lineage>
</organism>
<dbReference type="EMBL" id="BAABBQ010000001">
    <property type="protein sequence ID" value="GAA4008217.1"/>
    <property type="molecule type" value="Genomic_DNA"/>
</dbReference>
<dbReference type="Pfam" id="PF07486">
    <property type="entry name" value="Hydrolase_2"/>
    <property type="match status" value="1"/>
</dbReference>
<dbReference type="RefSeq" id="WP_344705446.1">
    <property type="nucleotide sequence ID" value="NZ_BAABBQ010000001.1"/>
</dbReference>
<proteinExistence type="predicted"/>
<feature type="signal peptide" evidence="1">
    <location>
        <begin position="1"/>
        <end position="22"/>
    </location>
</feature>
<evidence type="ECO:0000259" key="2">
    <source>
        <dbReference type="Pfam" id="PF07486"/>
    </source>
</evidence>
<keyword evidence="4" id="KW-1185">Reference proteome</keyword>
<dbReference type="Proteomes" id="UP001500235">
    <property type="component" value="Unassembled WGS sequence"/>
</dbReference>